<protein>
    <recommendedName>
        <fullName evidence="8">CLIP1 zinc knuckle domain-containing protein</fullName>
    </recommendedName>
</protein>
<feature type="region of interest" description="Disordered" evidence="7">
    <location>
        <begin position="780"/>
        <end position="823"/>
    </location>
</feature>
<dbReference type="Proteomes" id="UP000780801">
    <property type="component" value="Unassembled WGS sequence"/>
</dbReference>
<evidence type="ECO:0000313" key="9">
    <source>
        <dbReference type="EMBL" id="KAF9582288.1"/>
    </source>
</evidence>
<feature type="coiled-coil region" evidence="6">
    <location>
        <begin position="340"/>
        <end position="570"/>
    </location>
</feature>
<feature type="coiled-coil region" evidence="6">
    <location>
        <begin position="239"/>
        <end position="313"/>
    </location>
</feature>
<evidence type="ECO:0000256" key="1">
    <source>
        <dbReference type="ARBA" id="ARBA00004245"/>
    </source>
</evidence>
<proteinExistence type="predicted"/>
<gene>
    <name evidence="9" type="ORF">BGW38_000399</name>
</gene>
<feature type="compositionally biased region" description="Polar residues" evidence="7">
    <location>
        <begin position="9"/>
        <end position="51"/>
    </location>
</feature>
<evidence type="ECO:0000256" key="7">
    <source>
        <dbReference type="SAM" id="MobiDB-lite"/>
    </source>
</evidence>
<dbReference type="AlphaFoldDB" id="A0A9P6FUX3"/>
<evidence type="ECO:0000256" key="2">
    <source>
        <dbReference type="ARBA" id="ARBA00022490"/>
    </source>
</evidence>
<keyword evidence="2" id="KW-0963">Cytoplasm</keyword>
<feature type="compositionally biased region" description="Low complexity" evidence="7">
    <location>
        <begin position="101"/>
        <end position="121"/>
    </location>
</feature>
<dbReference type="OrthoDB" id="2130750at2759"/>
<feature type="compositionally biased region" description="Low complexity" evidence="7">
    <location>
        <begin position="52"/>
        <end position="62"/>
    </location>
</feature>
<dbReference type="GO" id="GO:0005874">
    <property type="term" value="C:microtubule"/>
    <property type="evidence" value="ECO:0007669"/>
    <property type="project" value="UniProtKB-KW"/>
</dbReference>
<organism evidence="9 10">
    <name type="scientific">Lunasporangiospora selenospora</name>
    <dbReference type="NCBI Taxonomy" id="979761"/>
    <lineage>
        <taxon>Eukaryota</taxon>
        <taxon>Fungi</taxon>
        <taxon>Fungi incertae sedis</taxon>
        <taxon>Mucoromycota</taxon>
        <taxon>Mortierellomycotina</taxon>
        <taxon>Mortierellomycetes</taxon>
        <taxon>Mortierellales</taxon>
        <taxon>Mortierellaceae</taxon>
        <taxon>Lunasporangiospora</taxon>
    </lineage>
</organism>
<accession>A0A9P6FUX3</accession>
<comment type="subcellular location">
    <subcellularLocation>
        <location evidence="1">Cytoplasm</location>
        <location evidence="1">Cytoskeleton</location>
    </subcellularLocation>
</comment>
<feature type="coiled-coil region" evidence="6">
    <location>
        <begin position="613"/>
        <end position="756"/>
    </location>
</feature>
<feature type="domain" description="CLIP1 zinc knuckle" evidence="8">
    <location>
        <begin position="1010"/>
        <end position="1027"/>
    </location>
</feature>
<dbReference type="EMBL" id="JAABOA010001106">
    <property type="protein sequence ID" value="KAF9582288.1"/>
    <property type="molecule type" value="Genomic_DNA"/>
</dbReference>
<feature type="compositionally biased region" description="Basic and acidic residues" evidence="7">
    <location>
        <begin position="783"/>
        <end position="812"/>
    </location>
</feature>
<dbReference type="Pfam" id="PF16641">
    <property type="entry name" value="CLIP1_ZNF"/>
    <property type="match status" value="2"/>
</dbReference>
<feature type="compositionally biased region" description="Polar residues" evidence="7">
    <location>
        <begin position="127"/>
        <end position="161"/>
    </location>
</feature>
<feature type="coiled-coil region" evidence="6">
    <location>
        <begin position="889"/>
        <end position="923"/>
    </location>
</feature>
<evidence type="ECO:0000256" key="3">
    <source>
        <dbReference type="ARBA" id="ARBA00022701"/>
    </source>
</evidence>
<evidence type="ECO:0000256" key="5">
    <source>
        <dbReference type="ARBA" id="ARBA00023212"/>
    </source>
</evidence>
<keyword evidence="5" id="KW-0206">Cytoskeleton</keyword>
<evidence type="ECO:0000256" key="4">
    <source>
        <dbReference type="ARBA" id="ARBA00023054"/>
    </source>
</evidence>
<dbReference type="InterPro" id="IPR032108">
    <property type="entry name" value="CLIP1_ZNF"/>
</dbReference>
<keyword evidence="3" id="KW-0493">Microtubule</keyword>
<sequence>MPQPLTARTGPSHSQSPSTASTPGSSIRASSPTVRSLTGMSGSPTTPRTIQSGAASARANSPSPAPKPINRASSPTTRVTLGSRLSQSGAKPGLQSLQNRTAAHSRSTSTSSSVASQSSPSGPRVRTSPTPGRTNTASRRLSSRSETPDATNILSPSESHSNLLDQATAIQMGMAQDGAPSPSLDMFGKEHVREVADERVLQELEDLNLMKSVWEKERAAKDQEIQVMTEKMTQAWLEAARSQKEKTALLQEKEELAEKLKDLEENGRVSDNAESGYGSEAQQAVIELLQKDLQEATMRASTLEAEVQDVTARAIEDEVKATKEHEELRTAEESLHLEQLALLEQERELLDSKISDLEASSRATSETLGAQLKAALDEAAASKDRIEQLQGALDSEQSVGQQHATKSKERVETLENELHMSQEQHLKSEKLVRSLDEKVKEHETLLSKREQEIVGLKSELDEMTGMVQSEEVDRMRKVWELEKKRLEEAVAENITVMTSLRSEIQVLEMTEEELSDRVKSLEANTATLSEAKASCDAEIEHLQKEANNLQSVHEQEKESLKAKIAETEASVETRLAESNEAIEQLEIVAQSVDEWRERCEAMQLEMIQKTAKLEDIGFELADAQAQNETLKKKYEETIIELENKPSGPSAAQLVEIESVKAELAALLEEREQLKVKTSELEAALALSASSQSTSAPSNTGDAEVVRNREELEDEIANLKKMVHNLTKENVSVASINKKLMQEHDNLMEAHKHVETECLKLMDEVERLHTESLAMVSMEVPASVDKDETENGHRSIDSKEELKASLESRDAAAADKQNGQNSSSSVIRLEGLLKDKQAMLDRLTQTHALEMRELRQRYVELDRTKSWEVSQLNKELTELESLIESKIFHEADLEEEVQKKQKDIERLQAEISDLKSQLARAGGSSIGSYADLPPLNGSAIGLKGYGQGSRVEGRSRTVTNSTDKALFCEICEMEGHDLITCDAVFGSKSGANAGNTNLPPAFSTTEVDDDRPYCDNCEEFGDHYTDECPNESLTRGNCI</sequence>
<name>A0A9P6FUX3_9FUNG</name>
<feature type="domain" description="CLIP1 zinc knuckle" evidence="8">
    <location>
        <begin position="965"/>
        <end position="980"/>
    </location>
</feature>
<reference evidence="9" key="1">
    <citation type="journal article" date="2020" name="Fungal Divers.">
        <title>Resolving the Mortierellaceae phylogeny through synthesis of multi-gene phylogenetics and phylogenomics.</title>
        <authorList>
            <person name="Vandepol N."/>
            <person name="Liber J."/>
            <person name="Desiro A."/>
            <person name="Na H."/>
            <person name="Kennedy M."/>
            <person name="Barry K."/>
            <person name="Grigoriev I.V."/>
            <person name="Miller A.N."/>
            <person name="O'Donnell K."/>
            <person name="Stajich J.E."/>
            <person name="Bonito G."/>
        </authorList>
    </citation>
    <scope>NUCLEOTIDE SEQUENCE</scope>
    <source>
        <strain evidence="9">KOD1015</strain>
    </source>
</reference>
<keyword evidence="10" id="KW-1185">Reference proteome</keyword>
<feature type="region of interest" description="Disordered" evidence="7">
    <location>
        <begin position="1"/>
        <end position="161"/>
    </location>
</feature>
<feature type="compositionally biased region" description="Polar residues" evidence="7">
    <location>
        <begin position="71"/>
        <end position="100"/>
    </location>
</feature>
<comment type="caution">
    <text evidence="9">The sequence shown here is derived from an EMBL/GenBank/DDBJ whole genome shotgun (WGS) entry which is preliminary data.</text>
</comment>
<keyword evidence="4 6" id="KW-0175">Coiled coil</keyword>
<evidence type="ECO:0000259" key="8">
    <source>
        <dbReference type="Pfam" id="PF16641"/>
    </source>
</evidence>
<evidence type="ECO:0000256" key="6">
    <source>
        <dbReference type="SAM" id="Coils"/>
    </source>
</evidence>
<evidence type="ECO:0000313" key="10">
    <source>
        <dbReference type="Proteomes" id="UP000780801"/>
    </source>
</evidence>